<dbReference type="SUPFAM" id="SSF52540">
    <property type="entry name" value="P-loop containing nucleoside triphosphate hydrolases"/>
    <property type="match status" value="1"/>
</dbReference>
<evidence type="ECO:0000256" key="7">
    <source>
        <dbReference type="ARBA" id="ARBA00023242"/>
    </source>
</evidence>
<comment type="caution">
    <text evidence="11">The sequence shown here is derived from an EMBL/GenBank/DDBJ whole genome shotgun (WGS) entry which is preliminary data.</text>
</comment>
<evidence type="ECO:0000259" key="10">
    <source>
        <dbReference type="PROSITE" id="PS50172"/>
    </source>
</evidence>
<feature type="region of interest" description="Disordered" evidence="9">
    <location>
        <begin position="844"/>
        <end position="932"/>
    </location>
</feature>
<dbReference type="PANTHER" id="PTHR23389">
    <property type="entry name" value="CHROMOSOME TRANSMISSION FIDELITY FACTOR 18"/>
    <property type="match status" value="1"/>
</dbReference>
<proteinExistence type="inferred from homology"/>
<dbReference type="STRING" id="764103.G7E2T8"/>
<evidence type="ECO:0000256" key="9">
    <source>
        <dbReference type="SAM" id="MobiDB-lite"/>
    </source>
</evidence>
<feature type="compositionally biased region" description="Acidic residues" evidence="9">
    <location>
        <begin position="875"/>
        <end position="896"/>
    </location>
</feature>
<dbReference type="SMART" id="SM00382">
    <property type="entry name" value="AAA"/>
    <property type="match status" value="1"/>
</dbReference>
<dbReference type="Gene3D" id="1.10.8.60">
    <property type="match status" value="1"/>
</dbReference>
<dbReference type="FunFam" id="3.40.50.300:FF:000395">
    <property type="entry name" value="Replication factor C subunit 1"/>
    <property type="match status" value="1"/>
</dbReference>
<dbReference type="eggNOG" id="KOG1968">
    <property type="taxonomic scope" value="Eukaryota"/>
</dbReference>
<reference evidence="11 12" key="2">
    <citation type="journal article" date="2012" name="Open Biol.">
        <title>Characteristics of nucleosomes and linker DNA regions on the genome of the basidiomycete Mixia osmundae revealed by mono- and dinucleosome mapping.</title>
        <authorList>
            <person name="Nishida H."/>
            <person name="Kondo S."/>
            <person name="Matsumoto T."/>
            <person name="Suzuki Y."/>
            <person name="Yoshikawa H."/>
            <person name="Taylor T.D."/>
            <person name="Sugiyama J."/>
        </authorList>
    </citation>
    <scope>NUCLEOTIDE SEQUENCE [LARGE SCALE GENOMIC DNA]</scope>
    <source>
        <strain evidence="12">CBS 9802 / IAM 14324 / JCM 22182 / KY 12970</strain>
    </source>
</reference>
<evidence type="ECO:0000256" key="5">
    <source>
        <dbReference type="ARBA" id="ARBA00022741"/>
    </source>
</evidence>
<gene>
    <name evidence="11" type="primary">Mo03960</name>
    <name evidence="11" type="ORF">E5Q_03960</name>
</gene>
<dbReference type="RefSeq" id="XP_014571040.1">
    <property type="nucleotide sequence ID" value="XM_014715554.1"/>
</dbReference>
<dbReference type="OMA" id="LICNERN"/>
<dbReference type="FunFam" id="1.10.8.60:FF:000021">
    <property type="entry name" value="Replication factor C subunit 1"/>
    <property type="match status" value="1"/>
</dbReference>
<dbReference type="GO" id="GO:0005663">
    <property type="term" value="C:DNA replication factor C complex"/>
    <property type="evidence" value="ECO:0007669"/>
    <property type="project" value="InterPro"/>
</dbReference>
<dbReference type="GO" id="GO:0006271">
    <property type="term" value="P:DNA strand elongation involved in DNA replication"/>
    <property type="evidence" value="ECO:0007669"/>
    <property type="project" value="UniProtKB-ARBA"/>
</dbReference>
<dbReference type="Pfam" id="PF25361">
    <property type="entry name" value="AAA_lid_RFC1"/>
    <property type="match status" value="1"/>
</dbReference>
<dbReference type="InterPro" id="IPR003593">
    <property type="entry name" value="AAA+_ATPase"/>
</dbReference>
<feature type="compositionally biased region" description="Basic residues" evidence="9">
    <location>
        <begin position="1"/>
        <end position="11"/>
    </location>
</feature>
<organism evidence="11 12">
    <name type="scientific">Mixia osmundae (strain CBS 9802 / IAM 14324 / JCM 22182 / KY 12970)</name>
    <dbReference type="NCBI Taxonomy" id="764103"/>
    <lineage>
        <taxon>Eukaryota</taxon>
        <taxon>Fungi</taxon>
        <taxon>Dikarya</taxon>
        <taxon>Basidiomycota</taxon>
        <taxon>Pucciniomycotina</taxon>
        <taxon>Mixiomycetes</taxon>
        <taxon>Mixiales</taxon>
        <taxon>Mixiaceae</taxon>
        <taxon>Mixia</taxon>
    </lineage>
</organism>
<dbReference type="GO" id="GO:0003677">
    <property type="term" value="F:DNA binding"/>
    <property type="evidence" value="ECO:0007669"/>
    <property type="project" value="InterPro"/>
</dbReference>
<dbReference type="Proteomes" id="UP000009131">
    <property type="component" value="Unassembled WGS sequence"/>
</dbReference>
<dbReference type="CDD" id="cd18140">
    <property type="entry name" value="HLD_clamp_RFC"/>
    <property type="match status" value="1"/>
</dbReference>
<dbReference type="GO" id="GO:0003689">
    <property type="term" value="F:DNA clamp loader activity"/>
    <property type="evidence" value="ECO:0007669"/>
    <property type="project" value="UniProtKB-UniRule"/>
</dbReference>
<dbReference type="SUPFAM" id="SSF48019">
    <property type="entry name" value="post-AAA+ oligomerization domain-like"/>
    <property type="match status" value="1"/>
</dbReference>
<dbReference type="FunCoup" id="G7E2T8">
    <property type="interactions" value="706"/>
</dbReference>
<dbReference type="FunFam" id="1.20.272.10:FF:000005">
    <property type="entry name" value="Replication factor C subunit 1"/>
    <property type="match status" value="1"/>
</dbReference>
<dbReference type="Gene3D" id="3.40.50.300">
    <property type="entry name" value="P-loop containing nucleotide triphosphate hydrolases"/>
    <property type="match status" value="1"/>
</dbReference>
<comment type="similarity">
    <text evidence="2 8">Belongs to the activator 1 large subunit family.</text>
</comment>
<evidence type="ECO:0000256" key="6">
    <source>
        <dbReference type="ARBA" id="ARBA00022840"/>
    </source>
</evidence>
<evidence type="ECO:0000256" key="3">
    <source>
        <dbReference type="ARBA" id="ARBA00020401"/>
    </source>
</evidence>
<evidence type="ECO:0000313" key="12">
    <source>
        <dbReference type="Proteomes" id="UP000009131"/>
    </source>
</evidence>
<dbReference type="GO" id="GO:0016887">
    <property type="term" value="F:ATP hydrolysis activity"/>
    <property type="evidence" value="ECO:0007669"/>
    <property type="project" value="InterPro"/>
</dbReference>
<feature type="compositionally biased region" description="Low complexity" evidence="9">
    <location>
        <begin position="163"/>
        <end position="176"/>
    </location>
</feature>
<dbReference type="InterPro" id="IPR001357">
    <property type="entry name" value="BRCT_dom"/>
</dbReference>
<dbReference type="Gene3D" id="3.40.50.10190">
    <property type="entry name" value="BRCT domain"/>
    <property type="match status" value="1"/>
</dbReference>
<dbReference type="InParanoid" id="G7E2T8"/>
<feature type="compositionally biased region" description="Basic and acidic residues" evidence="9">
    <location>
        <begin position="131"/>
        <end position="142"/>
    </location>
</feature>
<protein>
    <recommendedName>
        <fullName evidence="3 8">Replication factor C subunit 1</fullName>
    </recommendedName>
</protein>
<dbReference type="SUPFAM" id="SSF52113">
    <property type="entry name" value="BRCT domain"/>
    <property type="match status" value="1"/>
</dbReference>
<dbReference type="CDD" id="cd00009">
    <property type="entry name" value="AAA"/>
    <property type="match status" value="1"/>
</dbReference>
<evidence type="ECO:0000256" key="4">
    <source>
        <dbReference type="ARBA" id="ARBA00022705"/>
    </source>
</evidence>
<evidence type="ECO:0000256" key="8">
    <source>
        <dbReference type="PIRNR" id="PIRNR036578"/>
    </source>
</evidence>
<comment type="subcellular location">
    <subcellularLocation>
        <location evidence="1 8">Nucleus</location>
    </subcellularLocation>
</comment>
<dbReference type="InterPro" id="IPR013725">
    <property type="entry name" value="DNA_replication_fac_RFC1_C"/>
</dbReference>
<dbReference type="Pfam" id="PF00004">
    <property type="entry name" value="AAA"/>
    <property type="match status" value="1"/>
</dbReference>
<evidence type="ECO:0000313" key="11">
    <source>
        <dbReference type="EMBL" id="GAA97282.1"/>
    </source>
</evidence>
<dbReference type="HOGENOM" id="CLU_003574_1_0_1"/>
<dbReference type="PROSITE" id="PS50172">
    <property type="entry name" value="BRCT"/>
    <property type="match status" value="1"/>
</dbReference>
<dbReference type="SMART" id="SM00292">
    <property type="entry name" value="BRCT"/>
    <property type="match status" value="1"/>
</dbReference>
<dbReference type="EMBL" id="BABT02000117">
    <property type="protein sequence ID" value="GAA97282.1"/>
    <property type="molecule type" value="Genomic_DNA"/>
</dbReference>
<dbReference type="PANTHER" id="PTHR23389:SF6">
    <property type="entry name" value="REPLICATION FACTOR C SUBUNIT 1"/>
    <property type="match status" value="1"/>
</dbReference>
<keyword evidence="4 8" id="KW-0235">DNA replication</keyword>
<sequence>MVSPPKRKRPVIKYASEDEDGEDEANDAKLADADSDDYEPEPSTTIRSKPGKAATLARSTPRAAKKRIQDDEDSSDDLMETDKPAVKSKTTTPRASTSKAASKASASKPSAGKSVKTETITVLSSDDDDDDHKPGPVAEKPKKATPAKAKKPAQDKEEKVKKPLQAKPLPKPKVAAGLESKDVLPDPNYKPNPDAWKQGPKISAPLDPDPDFVMPQGKEGCLTGKTIVFTGELANLSRDQASDLVKRYGGRVTSGASSKTSYVVVGHEPGQSKIRQCAKLNITQINEAEFYALIRTEKAQIDDKLKKKLAEEEAKIIATAKAFDRAPKAPVVAAATDKGKGKAADANSAAAQLWTVKYAPKQIKDICGNKGNVEKLKTWLETFDTNRKSGFKKPGKDGMGVSRAVMISGPPGIGKTTAAHVVANACGYNVVELNASDTRSKKLLQTAFKSTITNTSLDGYFGEGRLNLNGDAITDKTCLVLDEVDGMSGGDRGGVGALNDFIKKTKIPIICIANDAKSQKMRPFQATCHSLPFRRPTAVELRSRMMSICYKEKLKVSAEVVEQLASGAQSDIRQIINMLSTFKLSAEQMDFDQSKDLANRSVKNALQTPFTLMDKLFAPGAFGTKSSPSLSEKQEAYFQDFNAMPLFVQENYLKHEYTIARRCDEAERQHKAAELTARAAEAISDGDLVDAMIHGSTQQWSLMPVHGMFSCVRPAALCYGSGAAFNADSSRNARMFPGWFGRNSTQGKLQRLLGEVQIRMRLSVSGDRKEIRQVYIPTLLPRLVQPLIKDGQQGIPDVIRLMDEYFLTKEEWDTVLELGIDSSKGDGLLKAIASKDKAAFTRQYNKQSHPIPFHKASEVGKPTKKIAAADKPDNEEAFEEDLEEDEEEIVEEDDDGDVTKDKLIKQSKAKVTKRRADSRSASPAPKKAKMKK</sequence>
<feature type="domain" description="BRCT" evidence="10">
    <location>
        <begin position="217"/>
        <end position="275"/>
    </location>
</feature>
<dbReference type="InterPro" id="IPR036420">
    <property type="entry name" value="BRCT_dom_sf"/>
</dbReference>
<dbReference type="GO" id="GO:0005634">
    <property type="term" value="C:nucleus"/>
    <property type="evidence" value="ECO:0007669"/>
    <property type="project" value="UniProtKB-SubCell"/>
</dbReference>
<evidence type="ECO:0000256" key="1">
    <source>
        <dbReference type="ARBA" id="ARBA00004123"/>
    </source>
</evidence>
<dbReference type="InterPro" id="IPR012178">
    <property type="entry name" value="RFC1"/>
</dbReference>
<dbReference type="PIRSF" id="PIRSF036578">
    <property type="entry name" value="RFC1"/>
    <property type="match status" value="1"/>
</dbReference>
<reference evidence="11 12" key="1">
    <citation type="journal article" date="2011" name="J. Gen. Appl. Microbiol.">
        <title>Draft genome sequencing of the enigmatic basidiomycete Mixia osmundae.</title>
        <authorList>
            <person name="Nishida H."/>
            <person name="Nagatsuka Y."/>
            <person name="Sugiyama J."/>
        </authorList>
    </citation>
    <scope>NUCLEOTIDE SEQUENCE [LARGE SCALE GENOMIC DNA]</scope>
    <source>
        <strain evidence="12">CBS 9802 / IAM 14324 / JCM 22182 / KY 12970</strain>
    </source>
</reference>
<dbReference type="InterPro" id="IPR003959">
    <property type="entry name" value="ATPase_AAA_core"/>
</dbReference>
<dbReference type="GO" id="GO:0005524">
    <property type="term" value="F:ATP binding"/>
    <property type="evidence" value="ECO:0007669"/>
    <property type="project" value="UniProtKB-UniRule"/>
</dbReference>
<feature type="region of interest" description="Disordered" evidence="9">
    <location>
        <begin position="1"/>
        <end position="200"/>
    </location>
</feature>
<evidence type="ECO:0000256" key="2">
    <source>
        <dbReference type="ARBA" id="ARBA00006116"/>
    </source>
</evidence>
<accession>G7E2T8</accession>
<name>G7E2T8_MIXOS</name>
<keyword evidence="7 8" id="KW-0539">Nucleus</keyword>
<keyword evidence="5 8" id="KW-0547">Nucleotide-binding</keyword>
<dbReference type="Gene3D" id="1.20.272.10">
    <property type="match status" value="1"/>
</dbReference>
<dbReference type="Pfam" id="PF08519">
    <property type="entry name" value="RFC1"/>
    <property type="match status" value="1"/>
</dbReference>
<dbReference type="InterPro" id="IPR047854">
    <property type="entry name" value="RFC_lid"/>
</dbReference>
<dbReference type="InterPro" id="IPR027417">
    <property type="entry name" value="P-loop_NTPase"/>
</dbReference>
<dbReference type="InterPro" id="IPR008921">
    <property type="entry name" value="DNA_pol3_clamp-load_cplx_C"/>
</dbReference>
<feature type="compositionally biased region" description="Low complexity" evidence="9">
    <location>
        <begin position="87"/>
        <end position="114"/>
    </location>
</feature>
<dbReference type="GO" id="GO:0006281">
    <property type="term" value="P:DNA repair"/>
    <property type="evidence" value="ECO:0007669"/>
    <property type="project" value="InterPro"/>
</dbReference>
<dbReference type="Pfam" id="PF00533">
    <property type="entry name" value="BRCT"/>
    <property type="match status" value="1"/>
</dbReference>
<keyword evidence="6 8" id="KW-0067">ATP-binding</keyword>
<feature type="compositionally biased region" description="Acidic residues" evidence="9">
    <location>
        <begin position="70"/>
        <end position="79"/>
    </location>
</feature>
<dbReference type="OrthoDB" id="446168at2759"/>
<feature type="compositionally biased region" description="Basic and acidic residues" evidence="9">
    <location>
        <begin position="152"/>
        <end position="161"/>
    </location>
</feature>
<dbReference type="AlphaFoldDB" id="G7E2T8"/>
<keyword evidence="12" id="KW-1185">Reference proteome</keyword>